<evidence type="ECO:0000256" key="3">
    <source>
        <dbReference type="ARBA" id="ARBA00022553"/>
    </source>
</evidence>
<evidence type="ECO:0000256" key="1">
    <source>
        <dbReference type="ARBA" id="ARBA00000085"/>
    </source>
</evidence>
<dbReference type="SUPFAM" id="SSF55785">
    <property type="entry name" value="PYP-like sensor domain (PAS domain)"/>
    <property type="match status" value="1"/>
</dbReference>
<dbReference type="InterPro" id="IPR036097">
    <property type="entry name" value="HisK_dim/P_sf"/>
</dbReference>
<keyword evidence="9" id="KW-0472">Membrane</keyword>
<dbReference type="InterPro" id="IPR004358">
    <property type="entry name" value="Sig_transdc_His_kin-like_C"/>
</dbReference>
<evidence type="ECO:0000256" key="7">
    <source>
        <dbReference type="ARBA" id="ARBA00022840"/>
    </source>
</evidence>
<keyword evidence="7" id="KW-0067">ATP-binding</keyword>
<dbReference type="InterPro" id="IPR000014">
    <property type="entry name" value="PAS"/>
</dbReference>
<dbReference type="InterPro" id="IPR035965">
    <property type="entry name" value="PAS-like_dom_sf"/>
</dbReference>
<dbReference type="PANTHER" id="PTHR43065:SF10">
    <property type="entry name" value="PEROXIDE STRESS-ACTIVATED HISTIDINE KINASE MAK3"/>
    <property type="match status" value="1"/>
</dbReference>
<keyword evidence="8" id="KW-0902">Two-component regulatory system</keyword>
<evidence type="ECO:0000256" key="9">
    <source>
        <dbReference type="SAM" id="Phobius"/>
    </source>
</evidence>
<protein>
    <recommendedName>
        <fullName evidence="2">histidine kinase</fullName>
        <ecNumber evidence="2">2.7.13.3</ecNumber>
    </recommendedName>
</protein>
<keyword evidence="3" id="KW-0597">Phosphoprotein</keyword>
<dbReference type="GO" id="GO:0005524">
    <property type="term" value="F:ATP binding"/>
    <property type="evidence" value="ECO:0007669"/>
    <property type="project" value="UniProtKB-KW"/>
</dbReference>
<name>A0A1M4SZY6_9FIRM</name>
<reference evidence="13" key="1">
    <citation type="submission" date="2016-11" db="EMBL/GenBank/DDBJ databases">
        <authorList>
            <person name="Varghese N."/>
            <person name="Submissions S."/>
        </authorList>
    </citation>
    <scope>NUCLEOTIDE SEQUENCE [LARGE SCALE GENOMIC DNA]</scope>
    <source>
        <strain evidence="13">DSM 12395</strain>
    </source>
</reference>
<dbReference type="EC" id="2.7.13.3" evidence="2"/>
<evidence type="ECO:0000256" key="6">
    <source>
        <dbReference type="ARBA" id="ARBA00022777"/>
    </source>
</evidence>
<evidence type="ECO:0000259" key="11">
    <source>
        <dbReference type="PROSITE" id="PS50112"/>
    </source>
</evidence>
<evidence type="ECO:0000256" key="8">
    <source>
        <dbReference type="ARBA" id="ARBA00023012"/>
    </source>
</evidence>
<dbReference type="InterPro" id="IPR003661">
    <property type="entry name" value="HisK_dim/P_dom"/>
</dbReference>
<feature type="domain" description="PAS" evidence="11">
    <location>
        <begin position="111"/>
        <end position="144"/>
    </location>
</feature>
<evidence type="ECO:0000256" key="4">
    <source>
        <dbReference type="ARBA" id="ARBA00022679"/>
    </source>
</evidence>
<dbReference type="NCBIfam" id="TIGR00229">
    <property type="entry name" value="sensory_box"/>
    <property type="match status" value="1"/>
</dbReference>
<dbReference type="InterPro" id="IPR005467">
    <property type="entry name" value="His_kinase_dom"/>
</dbReference>
<dbReference type="STRING" id="1121429.SAMN02745133_00297"/>
<dbReference type="InterPro" id="IPR036890">
    <property type="entry name" value="HATPase_C_sf"/>
</dbReference>
<dbReference type="Gene3D" id="3.30.450.20">
    <property type="entry name" value="PAS domain"/>
    <property type="match status" value="1"/>
</dbReference>
<dbReference type="CDD" id="cd00082">
    <property type="entry name" value="HisKA"/>
    <property type="match status" value="1"/>
</dbReference>
<dbReference type="EMBL" id="FQUY01000001">
    <property type="protein sequence ID" value="SHE37680.1"/>
    <property type="molecule type" value="Genomic_DNA"/>
</dbReference>
<dbReference type="SUPFAM" id="SSF55874">
    <property type="entry name" value="ATPase domain of HSP90 chaperone/DNA topoisomerase II/histidine kinase"/>
    <property type="match status" value="1"/>
</dbReference>
<accession>A0A1M4SZY6</accession>
<dbReference type="PANTHER" id="PTHR43065">
    <property type="entry name" value="SENSOR HISTIDINE KINASE"/>
    <property type="match status" value="1"/>
</dbReference>
<dbReference type="AlphaFoldDB" id="A0A1M4SZY6"/>
<keyword evidence="6 12" id="KW-0418">Kinase</keyword>
<sequence length="454" mass="50820">MSYLQYITNLPYFIQLSLYAFGEILAKKVLSLTNQLWVFVFISVIAVLGFTRWLSEALGLHVLVSYCFDILLTAGAFMFLYRRARADRIKLQDQIKALREPNKQPVCNGFIEDLPVALIIADNNGQITAINHLAREICGISQEEGPINIFHLSYDADTPLHFLSQTLQGKQVYHEQHYTCQREDDLKYYILSTAEILKNGEKPSGAMLIALPVSEQSFLSRHLSQRGKLAMIGELAAGTAHEIRNPLTSVRGLIQILSRRFADDDPTREYISVMLTEIDQINNIIKELLLLARRTTPNLSFASLPSVLDHVLLLVEAEATRRGIKVDKQYNHELPLIVLDEDQIKQVFWHLATNAIHAMPCGGKLTVAARYVDAEHAIEITFTDTGTGIPKEHMAQIFHPFFTTRPEGTGLGLPVSYQIVDNHGGKLSVKSVPGKGSSFIVKLPLVNCEKTKAS</sequence>
<gene>
    <name evidence="12" type="ORF">SAMN02745133_00297</name>
</gene>
<evidence type="ECO:0000256" key="5">
    <source>
        <dbReference type="ARBA" id="ARBA00022741"/>
    </source>
</evidence>
<dbReference type="SMART" id="SM00387">
    <property type="entry name" value="HATPase_c"/>
    <property type="match status" value="1"/>
</dbReference>
<evidence type="ECO:0000259" key="10">
    <source>
        <dbReference type="PROSITE" id="PS50109"/>
    </source>
</evidence>
<dbReference type="Pfam" id="PF02518">
    <property type="entry name" value="HATPase_c"/>
    <property type="match status" value="1"/>
</dbReference>
<feature type="transmembrane region" description="Helical" evidence="9">
    <location>
        <begin position="60"/>
        <end position="81"/>
    </location>
</feature>
<feature type="domain" description="Histidine kinase" evidence="10">
    <location>
        <begin position="238"/>
        <end position="447"/>
    </location>
</feature>
<dbReference type="Gene3D" id="1.10.287.130">
    <property type="match status" value="1"/>
</dbReference>
<comment type="catalytic activity">
    <reaction evidence="1">
        <text>ATP + protein L-histidine = ADP + protein N-phospho-L-histidine.</text>
        <dbReference type="EC" id="2.7.13.3"/>
    </reaction>
</comment>
<evidence type="ECO:0000256" key="2">
    <source>
        <dbReference type="ARBA" id="ARBA00012438"/>
    </source>
</evidence>
<dbReference type="SMART" id="SM00388">
    <property type="entry name" value="HisKA"/>
    <property type="match status" value="1"/>
</dbReference>
<evidence type="ECO:0000313" key="13">
    <source>
        <dbReference type="Proteomes" id="UP000184148"/>
    </source>
</evidence>
<keyword evidence="5" id="KW-0547">Nucleotide-binding</keyword>
<keyword evidence="4" id="KW-0808">Transferase</keyword>
<dbReference type="Gene3D" id="3.30.565.10">
    <property type="entry name" value="Histidine kinase-like ATPase, C-terminal domain"/>
    <property type="match status" value="1"/>
</dbReference>
<dbReference type="Proteomes" id="UP000184148">
    <property type="component" value="Unassembled WGS sequence"/>
</dbReference>
<feature type="transmembrane region" description="Helical" evidence="9">
    <location>
        <begin position="36"/>
        <end position="54"/>
    </location>
</feature>
<proteinExistence type="predicted"/>
<dbReference type="PROSITE" id="PS50109">
    <property type="entry name" value="HIS_KIN"/>
    <property type="match status" value="1"/>
</dbReference>
<organism evidence="12 13">
    <name type="scientific">Desulforamulus putei DSM 12395</name>
    <dbReference type="NCBI Taxonomy" id="1121429"/>
    <lineage>
        <taxon>Bacteria</taxon>
        <taxon>Bacillati</taxon>
        <taxon>Bacillota</taxon>
        <taxon>Clostridia</taxon>
        <taxon>Eubacteriales</taxon>
        <taxon>Peptococcaceae</taxon>
        <taxon>Desulforamulus</taxon>
    </lineage>
</organism>
<dbReference type="CDD" id="cd00130">
    <property type="entry name" value="PAS"/>
    <property type="match status" value="1"/>
</dbReference>
<keyword evidence="9" id="KW-0812">Transmembrane</keyword>
<dbReference type="PRINTS" id="PR00344">
    <property type="entry name" value="BCTRLSENSOR"/>
</dbReference>
<evidence type="ECO:0000313" key="12">
    <source>
        <dbReference type="EMBL" id="SHE37680.1"/>
    </source>
</evidence>
<feature type="transmembrane region" description="Helical" evidence="9">
    <location>
        <begin position="6"/>
        <end position="24"/>
    </location>
</feature>
<dbReference type="SUPFAM" id="SSF47384">
    <property type="entry name" value="Homodimeric domain of signal transducing histidine kinase"/>
    <property type="match status" value="1"/>
</dbReference>
<keyword evidence="9" id="KW-1133">Transmembrane helix</keyword>
<dbReference type="Pfam" id="PF00512">
    <property type="entry name" value="HisKA"/>
    <property type="match status" value="1"/>
</dbReference>
<dbReference type="InterPro" id="IPR003594">
    <property type="entry name" value="HATPase_dom"/>
</dbReference>
<keyword evidence="13" id="KW-1185">Reference proteome</keyword>
<dbReference type="GO" id="GO:0000155">
    <property type="term" value="F:phosphorelay sensor kinase activity"/>
    <property type="evidence" value="ECO:0007669"/>
    <property type="project" value="InterPro"/>
</dbReference>
<dbReference type="PROSITE" id="PS50112">
    <property type="entry name" value="PAS"/>
    <property type="match status" value="1"/>
</dbReference>